<dbReference type="AlphaFoldDB" id="Q2W053"/>
<protein>
    <submittedName>
        <fullName evidence="1">Predicted transcriptional regulator</fullName>
    </submittedName>
</protein>
<evidence type="ECO:0000313" key="2">
    <source>
        <dbReference type="Proteomes" id="UP000007058"/>
    </source>
</evidence>
<organism evidence="1 2">
    <name type="scientific">Paramagnetospirillum magneticum (strain ATCC 700264 / AMB-1)</name>
    <name type="common">Magnetospirillum magneticum</name>
    <dbReference type="NCBI Taxonomy" id="342108"/>
    <lineage>
        <taxon>Bacteria</taxon>
        <taxon>Pseudomonadati</taxon>
        <taxon>Pseudomonadota</taxon>
        <taxon>Alphaproteobacteria</taxon>
        <taxon>Rhodospirillales</taxon>
        <taxon>Magnetospirillaceae</taxon>
        <taxon>Paramagnetospirillum</taxon>
    </lineage>
</organism>
<dbReference type="EMBL" id="AP007255">
    <property type="protein sequence ID" value="BAE52772.1"/>
    <property type="molecule type" value="Genomic_DNA"/>
</dbReference>
<gene>
    <name evidence="1" type="ordered locus">amb3968</name>
</gene>
<sequence>MLIGQVSQEAVDFPILQEKDMPRTLQLVLDDDLARRLDQRLAVEGGDAAALLDRALRHFLDVEDDRDAAHRAVIAAAGEGEFGARPGLSADHARVRLWLLGWGGDGESGPPGSC</sequence>
<dbReference type="HOGENOM" id="CLU_2118071_0_0_5"/>
<accession>Q2W053</accession>
<dbReference type="Proteomes" id="UP000007058">
    <property type="component" value="Chromosome"/>
</dbReference>
<proteinExistence type="predicted"/>
<keyword evidence="2" id="KW-1185">Reference proteome</keyword>
<reference evidence="1 2" key="1">
    <citation type="journal article" date="2005" name="DNA Res.">
        <title>Complete genome sequence of the facultative anaerobic magnetotactic bacterium Magnetospirillum sp. strain AMB-1.</title>
        <authorList>
            <person name="Matsunaga T."/>
            <person name="Okamura Y."/>
            <person name="Fukuda Y."/>
            <person name="Wahyudi A.T."/>
            <person name="Murase Y."/>
            <person name="Takeyama H."/>
        </authorList>
    </citation>
    <scope>NUCLEOTIDE SEQUENCE [LARGE SCALE GENOMIC DNA]</scope>
    <source>
        <strain evidence="2">ATCC 700264 / AMB-1</strain>
    </source>
</reference>
<dbReference type="KEGG" id="mag:amb3968"/>
<evidence type="ECO:0000313" key="1">
    <source>
        <dbReference type="EMBL" id="BAE52772.1"/>
    </source>
</evidence>
<name>Q2W053_PARM1</name>